<dbReference type="Pfam" id="PF14226">
    <property type="entry name" value="DIOX_N"/>
    <property type="match status" value="1"/>
</dbReference>
<dbReference type="InterPro" id="IPR027443">
    <property type="entry name" value="IPNS-like_sf"/>
</dbReference>
<feature type="non-terminal residue" evidence="5">
    <location>
        <position position="1"/>
    </location>
</feature>
<feature type="domain" description="Non-haem dioxygenase N-terminal" evidence="4">
    <location>
        <begin position="26"/>
        <end position="94"/>
    </location>
</feature>
<proteinExistence type="predicted"/>
<keyword evidence="3" id="KW-0408">Iron</keyword>
<evidence type="ECO:0000313" key="5">
    <source>
        <dbReference type="EMBL" id="KAK3005196.1"/>
    </source>
</evidence>
<keyword evidence="2" id="KW-0560">Oxidoreductase</keyword>
<dbReference type="AlphaFoldDB" id="A0AA88VAQ1"/>
<evidence type="ECO:0000256" key="3">
    <source>
        <dbReference type="ARBA" id="ARBA00023004"/>
    </source>
</evidence>
<protein>
    <recommendedName>
        <fullName evidence="4">Non-haem dioxygenase N-terminal domain-containing protein</fullName>
    </recommendedName>
</protein>
<dbReference type="GO" id="GO:0016491">
    <property type="term" value="F:oxidoreductase activity"/>
    <property type="evidence" value="ECO:0007669"/>
    <property type="project" value="UniProtKB-KW"/>
</dbReference>
<dbReference type="SUPFAM" id="SSF51197">
    <property type="entry name" value="Clavaminate synthase-like"/>
    <property type="match status" value="1"/>
</dbReference>
<gene>
    <name evidence="5" type="ORF">RJ639_016438</name>
</gene>
<dbReference type="InterPro" id="IPR026992">
    <property type="entry name" value="DIOX_N"/>
</dbReference>
<evidence type="ECO:0000313" key="6">
    <source>
        <dbReference type="Proteomes" id="UP001188597"/>
    </source>
</evidence>
<dbReference type="PANTHER" id="PTHR10209">
    <property type="entry name" value="OXIDOREDUCTASE, 2OG-FE II OXYGENASE FAMILY PROTEIN"/>
    <property type="match status" value="1"/>
</dbReference>
<dbReference type="PANTHER" id="PTHR10209:SF885">
    <property type="entry name" value="2OG-FE(II) OXYGENASE FAMILY, PUTATIVE (AFU_ORTHOLOGUE AFUA_2G00750)-RELATED"/>
    <property type="match status" value="1"/>
</dbReference>
<dbReference type="GO" id="GO:0046872">
    <property type="term" value="F:metal ion binding"/>
    <property type="evidence" value="ECO:0007669"/>
    <property type="project" value="UniProtKB-KW"/>
</dbReference>
<keyword evidence="1" id="KW-0479">Metal-binding</keyword>
<evidence type="ECO:0000256" key="2">
    <source>
        <dbReference type="ARBA" id="ARBA00023002"/>
    </source>
</evidence>
<sequence>MEEVDPTFIQAPEHRPKFAVTEDEGIPLIDISPINSPGYFSNTKAKRASGEACSKWGFFQVINGVPLHRLQNVQSAAKKLFDQPKEEKLKHTKNVRDWIEVIDITVEDPTLMAASHEADNTEVTEWVNQRPKYPPEF</sequence>
<name>A0AA88VAQ1_9ASTE</name>
<evidence type="ECO:0000259" key="4">
    <source>
        <dbReference type="Pfam" id="PF14226"/>
    </source>
</evidence>
<organism evidence="5 6">
    <name type="scientific">Escallonia herrerae</name>
    <dbReference type="NCBI Taxonomy" id="1293975"/>
    <lineage>
        <taxon>Eukaryota</taxon>
        <taxon>Viridiplantae</taxon>
        <taxon>Streptophyta</taxon>
        <taxon>Embryophyta</taxon>
        <taxon>Tracheophyta</taxon>
        <taxon>Spermatophyta</taxon>
        <taxon>Magnoliopsida</taxon>
        <taxon>eudicotyledons</taxon>
        <taxon>Gunneridae</taxon>
        <taxon>Pentapetalae</taxon>
        <taxon>asterids</taxon>
        <taxon>campanulids</taxon>
        <taxon>Escalloniales</taxon>
        <taxon>Escalloniaceae</taxon>
        <taxon>Escallonia</taxon>
    </lineage>
</organism>
<accession>A0AA88VAQ1</accession>
<dbReference type="Proteomes" id="UP001188597">
    <property type="component" value="Unassembled WGS sequence"/>
</dbReference>
<comment type="caution">
    <text evidence="5">The sequence shown here is derived from an EMBL/GenBank/DDBJ whole genome shotgun (WGS) entry which is preliminary data.</text>
</comment>
<evidence type="ECO:0000256" key="1">
    <source>
        <dbReference type="ARBA" id="ARBA00022723"/>
    </source>
</evidence>
<reference evidence="5" key="1">
    <citation type="submission" date="2022-12" db="EMBL/GenBank/DDBJ databases">
        <title>Draft genome assemblies for two species of Escallonia (Escalloniales).</title>
        <authorList>
            <person name="Chanderbali A."/>
            <person name="Dervinis C."/>
            <person name="Anghel I."/>
            <person name="Soltis D."/>
            <person name="Soltis P."/>
            <person name="Zapata F."/>
        </authorList>
    </citation>
    <scope>NUCLEOTIDE SEQUENCE</scope>
    <source>
        <strain evidence="5">UCBG64.0493</strain>
        <tissue evidence="5">Leaf</tissue>
    </source>
</reference>
<dbReference type="EMBL" id="JAVXUP010002160">
    <property type="protein sequence ID" value="KAK3005196.1"/>
    <property type="molecule type" value="Genomic_DNA"/>
</dbReference>
<keyword evidence="6" id="KW-1185">Reference proteome</keyword>
<dbReference type="Gene3D" id="2.60.120.330">
    <property type="entry name" value="B-lactam Antibiotic, Isopenicillin N Synthase, Chain"/>
    <property type="match status" value="1"/>
</dbReference>